<dbReference type="GO" id="GO:0016887">
    <property type="term" value="F:ATP hydrolysis activity"/>
    <property type="evidence" value="ECO:0007669"/>
    <property type="project" value="InterPro"/>
</dbReference>
<sequence>MIITEAERVIGDWLVEPRQRGSVLPVLGDPGVGKTALLARIRERFPSSVAVDCRGLTMDEVAHRLLAEFGVDLGTPRGREPLFDMVAKLRNDAIVLLSNVQWSGSLYTSSEPDRIAGPLATTFGAHSRGCVRVVLEADASRHHVHISRHNEIVLDEEPDGSDVAALLDSHPQLRALAASEVCETSLPVWQLLCSTLGDHATEEHLLRTAQRIPDVLVVQDTPAGNSARFTSDALKEEIRSRGPLAPAEHIAITAALFDRATTPTASALSVGPPEQIREYAARAAAVHAALGGALPRLLAEEAAFVAHCDRTALLEGIALAWPDGVPMGGTAADAHYLDAEGVAPQSQAEWLAWLHWAAVNRGRTEWADELAGSAGRMPWRTTWSKWRPYGIFGPHPGASGPVDYVELGRIQDIPVVTTQRELPLPADDESEEAGDERYLEQVWRLTDGAGLGEPSVVDVFLDDEGEVDRVVGRAADTRPDAPSPTRSELPCPRLPKSVRDKEQAGGDRWVLGGSGGVFALDVLGAKELGEGQPRWHSPLVAPIRRAAIWPMPAALLTAEGPDVAWFARSFGEETLRRPEPTGIPAGLTDTKARATLTAIGFPALHRSEPRFLSTVTLDRTGLETAGVSEAHEPVYRLGDWLGEEMVLAGDSGRVLVVSVAGTQLLGSSLRQFMTLVGLYRTLRRSEFPTRYEERDARRSVETWAQQIDPPAGTSNPWRAAFGGELDVPESL</sequence>
<organism evidence="3 4">
    <name type="scientific">Streptomyces agglomeratus</name>
    <dbReference type="NCBI Taxonomy" id="285458"/>
    <lineage>
        <taxon>Bacteria</taxon>
        <taxon>Bacillati</taxon>
        <taxon>Actinomycetota</taxon>
        <taxon>Actinomycetes</taxon>
        <taxon>Kitasatosporales</taxon>
        <taxon>Streptomycetaceae</taxon>
        <taxon>Streptomyces</taxon>
    </lineage>
</organism>
<dbReference type="EMBL" id="MEHJ01000001">
    <property type="protein sequence ID" value="OEJ23375.1"/>
    <property type="molecule type" value="Genomic_DNA"/>
</dbReference>
<feature type="region of interest" description="Disordered" evidence="1">
    <location>
        <begin position="473"/>
        <end position="503"/>
    </location>
</feature>
<accession>A0A1E5P1F3</accession>
<dbReference type="OrthoDB" id="3860495at2"/>
<name>A0A1E5P1F3_9ACTN</name>
<comment type="caution">
    <text evidence="3">The sequence shown here is derived from an EMBL/GenBank/DDBJ whole genome shotgun (WGS) entry which is preliminary data.</text>
</comment>
<dbReference type="AlphaFoldDB" id="A0A1E5P1F3"/>
<dbReference type="InterPro" id="IPR025851">
    <property type="entry name" value="SUKH-4"/>
</dbReference>
<proteinExistence type="predicted"/>
<feature type="domain" description="ORC1/DEAH AAA+ ATPase" evidence="2">
    <location>
        <begin position="22"/>
        <end position="90"/>
    </location>
</feature>
<keyword evidence="4" id="KW-1185">Reference proteome</keyword>
<evidence type="ECO:0000256" key="1">
    <source>
        <dbReference type="SAM" id="MobiDB-lite"/>
    </source>
</evidence>
<evidence type="ECO:0000313" key="3">
    <source>
        <dbReference type="EMBL" id="OEJ23375.1"/>
    </source>
</evidence>
<gene>
    <name evidence="3" type="ORF">AS594_01555</name>
</gene>
<dbReference type="Pfam" id="PF14435">
    <property type="entry name" value="SUKH-4"/>
    <property type="match status" value="1"/>
</dbReference>
<protein>
    <recommendedName>
        <fullName evidence="2">ORC1/DEAH AAA+ ATPase domain-containing protein</fullName>
    </recommendedName>
</protein>
<evidence type="ECO:0000313" key="4">
    <source>
        <dbReference type="Proteomes" id="UP000095759"/>
    </source>
</evidence>
<dbReference type="Proteomes" id="UP000095759">
    <property type="component" value="Unassembled WGS sequence"/>
</dbReference>
<dbReference type="STRING" id="285458.BGM19_35300"/>
<evidence type="ECO:0000259" key="2">
    <source>
        <dbReference type="Pfam" id="PF13401"/>
    </source>
</evidence>
<dbReference type="InterPro" id="IPR049945">
    <property type="entry name" value="AAA_22"/>
</dbReference>
<dbReference type="RefSeq" id="WP_069934923.1">
    <property type="nucleotide sequence ID" value="NZ_MEHJ01000001.1"/>
</dbReference>
<dbReference type="Pfam" id="PF13401">
    <property type="entry name" value="AAA_22"/>
    <property type="match status" value="1"/>
</dbReference>
<reference evidence="3 4" key="1">
    <citation type="submission" date="2016-08" db="EMBL/GenBank/DDBJ databases">
        <title>Complete genome sequence of Streptomyces agglomeratus strain 6-3-2, a novel anti-MRSA actinomycete isolated from Wuli of Tebit, China.</title>
        <authorList>
            <person name="Chen X."/>
        </authorList>
    </citation>
    <scope>NUCLEOTIDE SEQUENCE [LARGE SCALE GENOMIC DNA]</scope>
    <source>
        <strain evidence="3 4">6-3-2</strain>
    </source>
</reference>